<proteinExistence type="predicted"/>
<accession>A0A8J1Y531</accession>
<name>A0A8J1Y531_OWEFU</name>
<feature type="region of interest" description="Disordered" evidence="1">
    <location>
        <begin position="517"/>
        <end position="536"/>
    </location>
</feature>
<dbReference type="Proteomes" id="UP000749559">
    <property type="component" value="Unassembled WGS sequence"/>
</dbReference>
<protein>
    <submittedName>
        <fullName evidence="2">Uncharacterized protein</fullName>
    </submittedName>
</protein>
<dbReference type="AlphaFoldDB" id="A0A8J1Y531"/>
<dbReference type="EMBL" id="CAIIXF020000007">
    <property type="protein sequence ID" value="CAH1788222.1"/>
    <property type="molecule type" value="Genomic_DNA"/>
</dbReference>
<evidence type="ECO:0000313" key="2">
    <source>
        <dbReference type="EMBL" id="CAH1788222.1"/>
    </source>
</evidence>
<dbReference type="SUPFAM" id="SSF141571">
    <property type="entry name" value="Pentapeptide repeat-like"/>
    <property type="match status" value="1"/>
</dbReference>
<sequence length="565" mass="65484">MFGHNPLIDDFMILPTVAESMNNQNIFQQHFISHFLTLCDDYAIEEQRIHPNVQWNRSTGVDTGDSFLYDSRKPKSGSISDFLKRTLSCIPCLPYAYYWLRRVCQRGRIRVIQKLSKLTNEDVELIVEDVACELSIVFEYQLGMISGRTHVQMLAEHAVDCIFTYLRRNDSELTRNDLLYAVLTVLPKKRNKSKFVLHTKFDQNENCKYKWRLHHVLKYPGLRVQDSSQPLVKCKFYRCYTPWGQKCKPQIYGYRAPMYNWNEHDKVFELCSVDKTTMAQGGRTRVDFSSMDPHQQFIPTFWYISWDELEKYTAYIRDQKSLGSNNMDSLNLFVKYMYNIPKEIHCVFRPENKTVKTITFTLEPETIEMIESSKDSGSDLDGAVLELLTVVGNKRSPETEDVISSQMVGNEGKPNQTTDHDIAKHSLNLSGGNFNETNFSHCHFDKLVPELCLENVQFQRCSLQKCNLEKFSIRCSDFAESDFSYSNIKNLYAVDSVNFSKARFRYCIVEGAHLHMDNEDPLEGESDEDEPMTPDVSGKLAFVNEAFDGGYKLSNEDESQTENQK</sequence>
<dbReference type="OrthoDB" id="6135674at2759"/>
<dbReference type="Gene3D" id="2.160.20.80">
    <property type="entry name" value="E3 ubiquitin-protein ligase SopA"/>
    <property type="match status" value="1"/>
</dbReference>
<evidence type="ECO:0000313" key="3">
    <source>
        <dbReference type="Proteomes" id="UP000749559"/>
    </source>
</evidence>
<keyword evidence="3" id="KW-1185">Reference proteome</keyword>
<gene>
    <name evidence="2" type="ORF">OFUS_LOCUS13791</name>
</gene>
<comment type="caution">
    <text evidence="2">The sequence shown here is derived from an EMBL/GenBank/DDBJ whole genome shotgun (WGS) entry which is preliminary data.</text>
</comment>
<feature type="compositionally biased region" description="Acidic residues" evidence="1">
    <location>
        <begin position="519"/>
        <end position="532"/>
    </location>
</feature>
<evidence type="ECO:0000256" key="1">
    <source>
        <dbReference type="SAM" id="MobiDB-lite"/>
    </source>
</evidence>
<organism evidence="2 3">
    <name type="scientific">Owenia fusiformis</name>
    <name type="common">Polychaete worm</name>
    <dbReference type="NCBI Taxonomy" id="6347"/>
    <lineage>
        <taxon>Eukaryota</taxon>
        <taxon>Metazoa</taxon>
        <taxon>Spiralia</taxon>
        <taxon>Lophotrochozoa</taxon>
        <taxon>Annelida</taxon>
        <taxon>Polychaeta</taxon>
        <taxon>Sedentaria</taxon>
        <taxon>Canalipalpata</taxon>
        <taxon>Sabellida</taxon>
        <taxon>Oweniida</taxon>
        <taxon>Oweniidae</taxon>
        <taxon>Owenia</taxon>
    </lineage>
</organism>
<reference evidence="2" key="1">
    <citation type="submission" date="2022-03" db="EMBL/GenBank/DDBJ databases">
        <authorList>
            <person name="Martin C."/>
        </authorList>
    </citation>
    <scope>NUCLEOTIDE SEQUENCE</scope>
</reference>